<dbReference type="InterPro" id="IPR001867">
    <property type="entry name" value="OmpR/PhoB-type_DNA-bd"/>
</dbReference>
<dbReference type="Pfam" id="PF00486">
    <property type="entry name" value="Trans_reg_C"/>
    <property type="match status" value="1"/>
</dbReference>
<keyword evidence="2" id="KW-0902">Two-component regulatory system</keyword>
<dbReference type="GO" id="GO:0000976">
    <property type="term" value="F:transcription cis-regulatory region binding"/>
    <property type="evidence" value="ECO:0007669"/>
    <property type="project" value="TreeGrafter"/>
</dbReference>
<feature type="domain" description="OmpR/PhoB-type" evidence="9">
    <location>
        <begin position="130"/>
        <end position="228"/>
    </location>
</feature>
<dbReference type="InterPro" id="IPR036388">
    <property type="entry name" value="WH-like_DNA-bd_sf"/>
</dbReference>
<keyword evidence="11" id="KW-1185">Reference proteome</keyword>
<evidence type="ECO:0000256" key="5">
    <source>
        <dbReference type="ARBA" id="ARBA00023163"/>
    </source>
</evidence>
<keyword evidence="1 6" id="KW-0597">Phosphoprotein</keyword>
<evidence type="ECO:0000256" key="7">
    <source>
        <dbReference type="PROSITE-ProRule" id="PRU01091"/>
    </source>
</evidence>
<accession>A0A2W2B172</accession>
<dbReference type="GO" id="GO:0005829">
    <property type="term" value="C:cytosol"/>
    <property type="evidence" value="ECO:0007669"/>
    <property type="project" value="TreeGrafter"/>
</dbReference>
<evidence type="ECO:0000259" key="9">
    <source>
        <dbReference type="PROSITE" id="PS51755"/>
    </source>
</evidence>
<dbReference type="RefSeq" id="WP_111256891.1">
    <property type="nucleotide sequence ID" value="NZ_POTW01000065.1"/>
</dbReference>
<comment type="caution">
    <text evidence="10">The sequence shown here is derived from an EMBL/GenBank/DDBJ whole genome shotgun (WGS) entry which is preliminary data.</text>
</comment>
<evidence type="ECO:0000313" key="10">
    <source>
        <dbReference type="EMBL" id="PZF81145.1"/>
    </source>
</evidence>
<feature type="modified residue" description="4-aspartylphosphate" evidence="6">
    <location>
        <position position="55"/>
    </location>
</feature>
<dbReference type="InterPro" id="IPR039420">
    <property type="entry name" value="WalR-like"/>
</dbReference>
<dbReference type="FunFam" id="1.10.10.10:FF:000018">
    <property type="entry name" value="DNA-binding response regulator ResD"/>
    <property type="match status" value="1"/>
</dbReference>
<dbReference type="SMART" id="SM00448">
    <property type="entry name" value="REC"/>
    <property type="match status" value="1"/>
</dbReference>
<keyword evidence="5" id="KW-0804">Transcription</keyword>
<evidence type="ECO:0000256" key="6">
    <source>
        <dbReference type="PROSITE-ProRule" id="PRU00169"/>
    </source>
</evidence>
<dbReference type="EMBL" id="POTW01000065">
    <property type="protein sequence ID" value="PZF81145.1"/>
    <property type="molecule type" value="Genomic_DNA"/>
</dbReference>
<dbReference type="PROSITE" id="PS50110">
    <property type="entry name" value="RESPONSE_REGULATORY"/>
    <property type="match status" value="1"/>
</dbReference>
<feature type="domain" description="Response regulatory" evidence="8">
    <location>
        <begin position="6"/>
        <end position="119"/>
    </location>
</feature>
<dbReference type="Pfam" id="PF00072">
    <property type="entry name" value="Response_reg"/>
    <property type="match status" value="1"/>
</dbReference>
<evidence type="ECO:0000259" key="8">
    <source>
        <dbReference type="PROSITE" id="PS50110"/>
    </source>
</evidence>
<keyword evidence="3" id="KW-0805">Transcription regulation</keyword>
<dbReference type="CDD" id="cd00383">
    <property type="entry name" value="trans_reg_C"/>
    <property type="match status" value="1"/>
</dbReference>
<evidence type="ECO:0000256" key="4">
    <source>
        <dbReference type="ARBA" id="ARBA00023125"/>
    </source>
</evidence>
<dbReference type="PANTHER" id="PTHR48111:SF4">
    <property type="entry name" value="DNA-BINDING DUAL TRANSCRIPTIONAL REGULATOR OMPR"/>
    <property type="match status" value="1"/>
</dbReference>
<dbReference type="Gene3D" id="1.10.10.10">
    <property type="entry name" value="Winged helix-like DNA-binding domain superfamily/Winged helix DNA-binding domain"/>
    <property type="match status" value="1"/>
</dbReference>
<proteinExistence type="predicted"/>
<dbReference type="GO" id="GO:0000156">
    <property type="term" value="F:phosphorelay response regulator activity"/>
    <property type="evidence" value="ECO:0007669"/>
    <property type="project" value="TreeGrafter"/>
</dbReference>
<dbReference type="FunFam" id="3.40.50.2300:FF:000001">
    <property type="entry name" value="DNA-binding response regulator PhoB"/>
    <property type="match status" value="1"/>
</dbReference>
<dbReference type="InterPro" id="IPR011006">
    <property type="entry name" value="CheY-like_superfamily"/>
</dbReference>
<dbReference type="SUPFAM" id="SSF52172">
    <property type="entry name" value="CheY-like"/>
    <property type="match status" value="1"/>
</dbReference>
<dbReference type="SMART" id="SM00862">
    <property type="entry name" value="Trans_reg_C"/>
    <property type="match status" value="1"/>
</dbReference>
<evidence type="ECO:0000256" key="2">
    <source>
        <dbReference type="ARBA" id="ARBA00023012"/>
    </source>
</evidence>
<name>A0A2W2B172_9ACTN</name>
<dbReference type="GO" id="GO:0006355">
    <property type="term" value="P:regulation of DNA-templated transcription"/>
    <property type="evidence" value="ECO:0007669"/>
    <property type="project" value="InterPro"/>
</dbReference>
<dbReference type="InterPro" id="IPR001789">
    <property type="entry name" value="Sig_transdc_resp-reg_receiver"/>
</dbReference>
<feature type="DNA-binding region" description="OmpR/PhoB-type" evidence="7">
    <location>
        <begin position="130"/>
        <end position="228"/>
    </location>
</feature>
<evidence type="ECO:0000313" key="11">
    <source>
        <dbReference type="Proteomes" id="UP000248764"/>
    </source>
</evidence>
<evidence type="ECO:0000256" key="3">
    <source>
        <dbReference type="ARBA" id="ARBA00023015"/>
    </source>
</evidence>
<dbReference type="Gene3D" id="6.10.250.690">
    <property type="match status" value="1"/>
</dbReference>
<dbReference type="Gene3D" id="3.40.50.2300">
    <property type="match status" value="1"/>
</dbReference>
<dbReference type="SUPFAM" id="SSF46894">
    <property type="entry name" value="C-terminal effector domain of the bipartite response regulators"/>
    <property type="match status" value="1"/>
</dbReference>
<sequence length="230" mass="25943">MESARRILLVEDDATVAEVVVAYLRRAGHTVEHASDGESGLRAFAERRPDLVVLDLMLPGVDGREVIRRIRAAGPVPVIMLTALGAEHDRIRGLELGADDYVTKPFSPRELVLRVRSVLRRRADGDGAGHPPLRDGDLELDPRARRVTRAGREIRLTTREFDLLAHLLSHAGQAFTRAELLRAVWGWEVGDQSTVTVHVRHLREKVEDRPDQPRRLLTVWGVGYRWERST</sequence>
<gene>
    <name evidence="10" type="ORF">C1I92_22490</name>
</gene>
<dbReference type="Proteomes" id="UP000248764">
    <property type="component" value="Unassembled WGS sequence"/>
</dbReference>
<protein>
    <submittedName>
        <fullName evidence="10">DNA-binding response regulator</fullName>
    </submittedName>
</protein>
<organism evidence="10 11">
    <name type="scientific">Jiangella anatolica</name>
    <dbReference type="NCBI Taxonomy" id="2670374"/>
    <lineage>
        <taxon>Bacteria</taxon>
        <taxon>Bacillati</taxon>
        <taxon>Actinomycetota</taxon>
        <taxon>Actinomycetes</taxon>
        <taxon>Jiangellales</taxon>
        <taxon>Jiangellaceae</taxon>
        <taxon>Jiangella</taxon>
    </lineage>
</organism>
<dbReference type="PANTHER" id="PTHR48111">
    <property type="entry name" value="REGULATOR OF RPOS"/>
    <property type="match status" value="1"/>
</dbReference>
<dbReference type="AlphaFoldDB" id="A0A2W2B172"/>
<dbReference type="CDD" id="cd17574">
    <property type="entry name" value="REC_OmpR"/>
    <property type="match status" value="1"/>
</dbReference>
<dbReference type="InterPro" id="IPR016032">
    <property type="entry name" value="Sig_transdc_resp-reg_C-effctor"/>
</dbReference>
<dbReference type="GO" id="GO:0032993">
    <property type="term" value="C:protein-DNA complex"/>
    <property type="evidence" value="ECO:0007669"/>
    <property type="project" value="TreeGrafter"/>
</dbReference>
<evidence type="ECO:0000256" key="1">
    <source>
        <dbReference type="ARBA" id="ARBA00022553"/>
    </source>
</evidence>
<reference evidence="10 11" key="1">
    <citation type="submission" date="2018-01" db="EMBL/GenBank/DDBJ databases">
        <title>Draft genome sequence of Jiangella sp. GTF31.</title>
        <authorList>
            <person name="Sahin N."/>
            <person name="Ay H."/>
            <person name="Saygin H."/>
        </authorList>
    </citation>
    <scope>NUCLEOTIDE SEQUENCE [LARGE SCALE GENOMIC DNA]</scope>
    <source>
        <strain evidence="10 11">GTF31</strain>
    </source>
</reference>
<dbReference type="PROSITE" id="PS51755">
    <property type="entry name" value="OMPR_PHOB"/>
    <property type="match status" value="1"/>
</dbReference>
<keyword evidence="4 7" id="KW-0238">DNA-binding</keyword>